<sequence>MSYGIEAESGVFSSERDKLDTSDHEDTIDDQEMRNVTNNKKGPSRMCAQNQIEFAKSYKAMEKVICGNFHQGE</sequence>
<dbReference type="Proteomes" id="UP000789342">
    <property type="component" value="Unassembled WGS sequence"/>
</dbReference>
<organism evidence="2 3">
    <name type="scientific">Acaulospora morrowiae</name>
    <dbReference type="NCBI Taxonomy" id="94023"/>
    <lineage>
        <taxon>Eukaryota</taxon>
        <taxon>Fungi</taxon>
        <taxon>Fungi incertae sedis</taxon>
        <taxon>Mucoromycota</taxon>
        <taxon>Glomeromycotina</taxon>
        <taxon>Glomeromycetes</taxon>
        <taxon>Diversisporales</taxon>
        <taxon>Acaulosporaceae</taxon>
        <taxon>Acaulospora</taxon>
    </lineage>
</organism>
<feature type="non-terminal residue" evidence="2">
    <location>
        <position position="73"/>
    </location>
</feature>
<feature type="compositionally biased region" description="Polar residues" evidence="1">
    <location>
        <begin position="34"/>
        <end position="44"/>
    </location>
</feature>
<feature type="compositionally biased region" description="Basic and acidic residues" evidence="1">
    <location>
        <begin position="14"/>
        <end position="25"/>
    </location>
</feature>
<protein>
    <submittedName>
        <fullName evidence="2">17364_t:CDS:1</fullName>
    </submittedName>
</protein>
<dbReference type="EMBL" id="CAJVPV010034539">
    <property type="protein sequence ID" value="CAG8749066.1"/>
    <property type="molecule type" value="Genomic_DNA"/>
</dbReference>
<reference evidence="2" key="1">
    <citation type="submission" date="2021-06" db="EMBL/GenBank/DDBJ databases">
        <authorList>
            <person name="Kallberg Y."/>
            <person name="Tangrot J."/>
            <person name="Rosling A."/>
        </authorList>
    </citation>
    <scope>NUCLEOTIDE SEQUENCE</scope>
    <source>
        <strain evidence="2">CL551</strain>
    </source>
</reference>
<evidence type="ECO:0000256" key="1">
    <source>
        <dbReference type="SAM" id="MobiDB-lite"/>
    </source>
</evidence>
<comment type="caution">
    <text evidence="2">The sequence shown here is derived from an EMBL/GenBank/DDBJ whole genome shotgun (WGS) entry which is preliminary data.</text>
</comment>
<keyword evidence="3" id="KW-1185">Reference proteome</keyword>
<name>A0A9N9NQK3_9GLOM</name>
<proteinExistence type="predicted"/>
<feature type="region of interest" description="Disordered" evidence="1">
    <location>
        <begin position="1"/>
        <end position="44"/>
    </location>
</feature>
<accession>A0A9N9NQK3</accession>
<evidence type="ECO:0000313" key="2">
    <source>
        <dbReference type="EMBL" id="CAG8749066.1"/>
    </source>
</evidence>
<gene>
    <name evidence="2" type="ORF">AMORRO_LOCUS15225</name>
</gene>
<evidence type="ECO:0000313" key="3">
    <source>
        <dbReference type="Proteomes" id="UP000789342"/>
    </source>
</evidence>
<dbReference type="AlphaFoldDB" id="A0A9N9NQK3"/>